<proteinExistence type="predicted"/>
<reference evidence="1" key="1">
    <citation type="submission" date="2020-11" db="EMBL/GenBank/DDBJ databases">
        <authorList>
            <person name="Tran Van P."/>
        </authorList>
    </citation>
    <scope>NUCLEOTIDE SEQUENCE</scope>
</reference>
<accession>A0A7R9IED8</accession>
<dbReference type="EMBL" id="OE001370">
    <property type="protein sequence ID" value="CAD7456676.1"/>
    <property type="molecule type" value="Genomic_DNA"/>
</dbReference>
<protein>
    <submittedName>
        <fullName evidence="1">Uncharacterized protein</fullName>
    </submittedName>
</protein>
<gene>
    <name evidence="1" type="ORF">TTEB3V08_LOCUS4699</name>
</gene>
<dbReference type="AlphaFoldDB" id="A0A7R9IED8"/>
<organism evidence="1">
    <name type="scientific">Timema tahoe</name>
    <dbReference type="NCBI Taxonomy" id="61484"/>
    <lineage>
        <taxon>Eukaryota</taxon>
        <taxon>Metazoa</taxon>
        <taxon>Ecdysozoa</taxon>
        <taxon>Arthropoda</taxon>
        <taxon>Hexapoda</taxon>
        <taxon>Insecta</taxon>
        <taxon>Pterygota</taxon>
        <taxon>Neoptera</taxon>
        <taxon>Polyneoptera</taxon>
        <taxon>Phasmatodea</taxon>
        <taxon>Timematodea</taxon>
        <taxon>Timematoidea</taxon>
        <taxon>Timematidae</taxon>
        <taxon>Timema</taxon>
    </lineage>
</organism>
<evidence type="ECO:0000313" key="1">
    <source>
        <dbReference type="EMBL" id="CAD7456676.1"/>
    </source>
</evidence>
<name>A0A7R9IED8_9NEOP</name>
<sequence>MKYTNYIVFELKTQHYANVLYMDFTLMDKRIFKELGENWVYKAPLISRVKDKERRWAIGRLDATSTVVSLPSLEYKIHIPRPLPPVSPVASIKSDSCRQHNLTDEYLEAMEPPRLIQHLPHRSDARLTAPQTCGLLWRLLLCDCERLRPNTRNVNLQQLSVKRGSVNTAYISRFCYSVLKVTAENHITSRMHIFHWFHTVILTITITINHLIGKEPSRKGCTISAFGCLLVYVHPTEIRTSISPSSAVELNTTSALANYATEAVCRETPTASRRDYKTAFLRLDPVLHVRVRRRLLTLH</sequence>